<proteinExistence type="predicted"/>
<dbReference type="Proteomes" id="UP000692896">
    <property type="component" value="Unassembled WGS sequence"/>
</dbReference>
<dbReference type="AlphaFoldDB" id="A0A944DKT3"/>
<comment type="caution">
    <text evidence="1">The sequence shown here is derived from an EMBL/GenBank/DDBJ whole genome shotgun (WGS) entry which is preliminary data.</text>
</comment>
<name>A0A944DKT3_PSEFL</name>
<protein>
    <submittedName>
        <fullName evidence="1">Uncharacterized protein</fullName>
    </submittedName>
</protein>
<dbReference type="RefSeq" id="WP_214963697.1">
    <property type="nucleotide sequence ID" value="NZ_JAGGNZ010000005.1"/>
</dbReference>
<accession>A0A944DKT3</accession>
<dbReference type="EMBL" id="JAGGOB010000028">
    <property type="protein sequence ID" value="MBT2329798.1"/>
    <property type="molecule type" value="Genomic_DNA"/>
</dbReference>
<gene>
    <name evidence="1" type="ORF">J7E47_13815</name>
</gene>
<sequence>MSHYYHLDSNGEDTNLQLYSLKQAMAYWEQLESDVVAYGNDALNVRERSVFVLANLGLSISQLLGQNNPDPSDSVPYPKELLAAFVVKHRLDPELKAKFDRFNYFYNGCRHFGLTTSGNGYSRIDQLTLPVARECYEFGLDLWQVVISVFREDPASDLDEFDLQSIEREC</sequence>
<organism evidence="1 2">
    <name type="scientific">Pseudomonas fluorescens</name>
    <dbReference type="NCBI Taxonomy" id="294"/>
    <lineage>
        <taxon>Bacteria</taxon>
        <taxon>Pseudomonadati</taxon>
        <taxon>Pseudomonadota</taxon>
        <taxon>Gammaproteobacteria</taxon>
        <taxon>Pseudomonadales</taxon>
        <taxon>Pseudomonadaceae</taxon>
        <taxon>Pseudomonas</taxon>
    </lineage>
</organism>
<evidence type="ECO:0000313" key="1">
    <source>
        <dbReference type="EMBL" id="MBT2329798.1"/>
    </source>
</evidence>
<evidence type="ECO:0000313" key="2">
    <source>
        <dbReference type="Proteomes" id="UP000692896"/>
    </source>
</evidence>
<reference evidence="1" key="1">
    <citation type="submission" date="2021-03" db="EMBL/GenBank/DDBJ databases">
        <title>Genomic analysis provides insights into the functional capacity of soil bacteria communities inhabiting an altitudinal gradient in the Atacama Desert.</title>
        <authorList>
            <person name="Gonzalez M."/>
            <person name="Maldonado J."/>
            <person name="Maza F."/>
            <person name="Hodar C."/>
            <person name="Cortes M."/>
            <person name="Palma R."/>
            <person name="Andreani C."/>
            <person name="Gaete A."/>
            <person name="Vasquez-Dean J."/>
            <person name="Acuna V."/>
            <person name="Aguado M."/>
            <person name="Mandakovic D."/>
            <person name="Latorre M."/>
            <person name="Orellana A."/>
            <person name="Gutierrez R."/>
            <person name="Montecino M."/>
            <person name="Allende M."/>
            <person name="Maass A."/>
            <person name="Cambiazo V."/>
        </authorList>
    </citation>
    <scope>NUCLEOTIDE SEQUENCE</scope>
    <source>
        <strain evidence="1">ISL-25</strain>
    </source>
</reference>